<keyword evidence="4 6" id="KW-0862">Zinc</keyword>
<sequence>MIRNLILMVTAAAILYSCSTNAITGRSQMKLLPEAELQKMAVTEYQSFLSSNKVVSAAANNRDAEMVNRVGQRIINAVNSYYRQNNLSNDLSGYQWETRLVQSNEANAWCMPGGKIVVYTGLLPITQNEAALANVMGHEVSHALFGHTNERMSQTIATQYGANILDAFMANKTSSGMRNLFGAAVGVGSQVGILAFSRKQELEADHYGIIWAAMAGYNPQEAIGLWQRMQAKAGSGSTPEFLSTHPGPERRIEQLQKFMPEAMKYYRPVGK</sequence>
<evidence type="ECO:0000256" key="6">
    <source>
        <dbReference type="RuleBase" id="RU003983"/>
    </source>
</evidence>
<organism evidence="9 10">
    <name type="scientific">Niabella ginsenosidivorans</name>
    <dbReference type="NCBI Taxonomy" id="1176587"/>
    <lineage>
        <taxon>Bacteria</taxon>
        <taxon>Pseudomonadati</taxon>
        <taxon>Bacteroidota</taxon>
        <taxon>Chitinophagia</taxon>
        <taxon>Chitinophagales</taxon>
        <taxon>Chitinophagaceae</taxon>
        <taxon>Niabella</taxon>
    </lineage>
</organism>
<dbReference type="GO" id="GO:0051603">
    <property type="term" value="P:proteolysis involved in protein catabolic process"/>
    <property type="evidence" value="ECO:0007669"/>
    <property type="project" value="TreeGrafter"/>
</dbReference>
<dbReference type="InterPro" id="IPR001915">
    <property type="entry name" value="Peptidase_M48"/>
</dbReference>
<evidence type="ECO:0000256" key="3">
    <source>
        <dbReference type="ARBA" id="ARBA00022801"/>
    </source>
</evidence>
<keyword evidence="10" id="KW-1185">Reference proteome</keyword>
<evidence type="ECO:0000256" key="2">
    <source>
        <dbReference type="ARBA" id="ARBA00022723"/>
    </source>
</evidence>
<gene>
    <name evidence="9" type="ORF">A8C56_14005</name>
</gene>
<dbReference type="GO" id="GO:0046872">
    <property type="term" value="F:metal ion binding"/>
    <property type="evidence" value="ECO:0007669"/>
    <property type="project" value="UniProtKB-KW"/>
</dbReference>
<keyword evidence="7" id="KW-0732">Signal</keyword>
<dbReference type="Proteomes" id="UP000077667">
    <property type="component" value="Chromosome"/>
</dbReference>
<reference evidence="9 10" key="1">
    <citation type="submission" date="2016-05" db="EMBL/GenBank/DDBJ databases">
        <title>Niabella ginsenosidivorans BS26 whole genome sequencing.</title>
        <authorList>
            <person name="Im W.T."/>
            <person name="Siddiqi M.Z."/>
        </authorList>
    </citation>
    <scope>NUCLEOTIDE SEQUENCE [LARGE SCALE GENOMIC DNA]</scope>
    <source>
        <strain evidence="9 10">BS26</strain>
    </source>
</reference>
<dbReference type="PANTHER" id="PTHR22726:SF1">
    <property type="entry name" value="METALLOENDOPEPTIDASE OMA1, MITOCHONDRIAL"/>
    <property type="match status" value="1"/>
</dbReference>
<keyword evidence="1 6" id="KW-0645">Protease</keyword>
<accession>A0A1A9I3P3</accession>
<feature type="domain" description="Peptidase M48" evidence="8">
    <location>
        <begin position="90"/>
        <end position="257"/>
    </location>
</feature>
<dbReference type="PROSITE" id="PS51257">
    <property type="entry name" value="PROKAR_LIPOPROTEIN"/>
    <property type="match status" value="1"/>
</dbReference>
<keyword evidence="5 6" id="KW-0482">Metalloprotease</keyword>
<dbReference type="Pfam" id="PF01435">
    <property type="entry name" value="Peptidase_M48"/>
    <property type="match status" value="1"/>
</dbReference>
<dbReference type="AlphaFoldDB" id="A0A1A9I3P3"/>
<dbReference type="KEGG" id="nia:A8C56_14005"/>
<dbReference type="InterPro" id="IPR051156">
    <property type="entry name" value="Mito/Outer_Membr_Metalloprot"/>
</dbReference>
<feature type="chain" id="PRO_5008389817" evidence="7">
    <location>
        <begin position="23"/>
        <end position="271"/>
    </location>
</feature>
<feature type="signal peptide" evidence="7">
    <location>
        <begin position="1"/>
        <end position="22"/>
    </location>
</feature>
<dbReference type="PANTHER" id="PTHR22726">
    <property type="entry name" value="METALLOENDOPEPTIDASE OMA1"/>
    <property type="match status" value="1"/>
</dbReference>
<evidence type="ECO:0000256" key="1">
    <source>
        <dbReference type="ARBA" id="ARBA00022670"/>
    </source>
</evidence>
<dbReference type="Gene3D" id="3.30.2010.10">
    <property type="entry name" value="Metalloproteases ('zincins'), catalytic domain"/>
    <property type="match status" value="1"/>
</dbReference>
<protein>
    <submittedName>
        <fullName evidence="9">Peptidase M48</fullName>
    </submittedName>
</protein>
<dbReference type="EMBL" id="CP015772">
    <property type="protein sequence ID" value="ANH81935.1"/>
    <property type="molecule type" value="Genomic_DNA"/>
</dbReference>
<evidence type="ECO:0000259" key="8">
    <source>
        <dbReference type="Pfam" id="PF01435"/>
    </source>
</evidence>
<evidence type="ECO:0000256" key="7">
    <source>
        <dbReference type="SAM" id="SignalP"/>
    </source>
</evidence>
<dbReference type="GO" id="GO:0016020">
    <property type="term" value="C:membrane"/>
    <property type="evidence" value="ECO:0007669"/>
    <property type="project" value="TreeGrafter"/>
</dbReference>
<keyword evidence="2" id="KW-0479">Metal-binding</keyword>
<evidence type="ECO:0000256" key="5">
    <source>
        <dbReference type="ARBA" id="ARBA00023049"/>
    </source>
</evidence>
<dbReference type="CDD" id="cd07331">
    <property type="entry name" value="M48C_Oma1_like"/>
    <property type="match status" value="1"/>
</dbReference>
<evidence type="ECO:0000313" key="10">
    <source>
        <dbReference type="Proteomes" id="UP000077667"/>
    </source>
</evidence>
<dbReference type="OrthoDB" id="9810445at2"/>
<evidence type="ECO:0000313" key="9">
    <source>
        <dbReference type="EMBL" id="ANH81935.1"/>
    </source>
</evidence>
<evidence type="ECO:0000256" key="4">
    <source>
        <dbReference type="ARBA" id="ARBA00022833"/>
    </source>
</evidence>
<dbReference type="RefSeq" id="WP_067757195.1">
    <property type="nucleotide sequence ID" value="NZ_CP015772.1"/>
</dbReference>
<comment type="similarity">
    <text evidence="6">Belongs to the peptidase M48 family.</text>
</comment>
<dbReference type="STRING" id="1176587.A8C56_14005"/>
<keyword evidence="3 6" id="KW-0378">Hydrolase</keyword>
<dbReference type="GO" id="GO:0004222">
    <property type="term" value="F:metalloendopeptidase activity"/>
    <property type="evidence" value="ECO:0007669"/>
    <property type="project" value="InterPro"/>
</dbReference>
<comment type="cofactor">
    <cofactor evidence="6">
        <name>Zn(2+)</name>
        <dbReference type="ChEBI" id="CHEBI:29105"/>
    </cofactor>
    <text evidence="6">Binds 1 zinc ion per subunit.</text>
</comment>
<name>A0A1A9I3P3_9BACT</name>
<proteinExistence type="inferred from homology"/>